<evidence type="ECO:0000313" key="2">
    <source>
        <dbReference type="Proteomes" id="UP000001075"/>
    </source>
</evidence>
<name>G3IDB1_CRIGR</name>
<proteinExistence type="predicted"/>
<dbReference type="AlphaFoldDB" id="G3IDB1"/>
<accession>G3IDB1</accession>
<sequence length="67" mass="7295">MPKGFLLHGGVQTANAGQFRIPCFMKESARHSTGPRKKMTDKLPMQVDSLEFPALLGGLPDALWLVG</sequence>
<protein>
    <submittedName>
        <fullName evidence="1">Uncharacterized protein</fullName>
    </submittedName>
</protein>
<dbReference type="EMBL" id="JH002035">
    <property type="protein sequence ID" value="EGW05165.1"/>
    <property type="molecule type" value="Genomic_DNA"/>
</dbReference>
<evidence type="ECO:0000313" key="1">
    <source>
        <dbReference type="EMBL" id="EGW05165.1"/>
    </source>
</evidence>
<dbReference type="Proteomes" id="UP000001075">
    <property type="component" value="Unassembled WGS sequence"/>
</dbReference>
<organism evidence="1 2">
    <name type="scientific">Cricetulus griseus</name>
    <name type="common">Chinese hamster</name>
    <name type="synonym">Cricetulus barabensis griseus</name>
    <dbReference type="NCBI Taxonomy" id="10029"/>
    <lineage>
        <taxon>Eukaryota</taxon>
        <taxon>Metazoa</taxon>
        <taxon>Chordata</taxon>
        <taxon>Craniata</taxon>
        <taxon>Vertebrata</taxon>
        <taxon>Euteleostomi</taxon>
        <taxon>Mammalia</taxon>
        <taxon>Eutheria</taxon>
        <taxon>Euarchontoglires</taxon>
        <taxon>Glires</taxon>
        <taxon>Rodentia</taxon>
        <taxon>Myomorpha</taxon>
        <taxon>Muroidea</taxon>
        <taxon>Cricetidae</taxon>
        <taxon>Cricetinae</taxon>
        <taxon>Cricetulus</taxon>
    </lineage>
</organism>
<gene>
    <name evidence="1" type="ORF">I79_021687</name>
</gene>
<reference evidence="2" key="1">
    <citation type="journal article" date="2011" name="Nat. Biotechnol.">
        <title>The genomic sequence of the Chinese hamster ovary (CHO)-K1 cell line.</title>
        <authorList>
            <person name="Xu X."/>
            <person name="Nagarajan H."/>
            <person name="Lewis N.E."/>
            <person name="Pan S."/>
            <person name="Cai Z."/>
            <person name="Liu X."/>
            <person name="Chen W."/>
            <person name="Xie M."/>
            <person name="Wang W."/>
            <person name="Hammond S."/>
            <person name="Andersen M.R."/>
            <person name="Neff N."/>
            <person name="Passarelli B."/>
            <person name="Koh W."/>
            <person name="Fan H.C."/>
            <person name="Wang J."/>
            <person name="Gui Y."/>
            <person name="Lee K.H."/>
            <person name="Betenbaugh M.J."/>
            <person name="Quake S.R."/>
            <person name="Famili I."/>
            <person name="Palsson B.O."/>
            <person name="Wang J."/>
        </authorList>
    </citation>
    <scope>NUCLEOTIDE SEQUENCE [LARGE SCALE GENOMIC DNA]</scope>
    <source>
        <strain evidence="2">CHO K1 cell line</strain>
    </source>
</reference>
<dbReference type="InParanoid" id="G3IDB1"/>